<feature type="non-terminal residue" evidence="2">
    <location>
        <position position="183"/>
    </location>
</feature>
<dbReference type="AlphaFoldDB" id="A0A813KX98"/>
<reference evidence="2" key="1">
    <citation type="submission" date="2021-02" db="EMBL/GenBank/DDBJ databases">
        <authorList>
            <person name="Dougan E. K."/>
            <person name="Rhodes N."/>
            <person name="Thang M."/>
            <person name="Chan C."/>
        </authorList>
    </citation>
    <scope>NUCLEOTIDE SEQUENCE</scope>
</reference>
<accession>A0A813KX98</accession>
<feature type="compositionally biased region" description="Basic residues" evidence="1">
    <location>
        <begin position="104"/>
        <end position="116"/>
    </location>
</feature>
<protein>
    <submittedName>
        <fullName evidence="2">Uncharacterized protein</fullName>
    </submittedName>
</protein>
<feature type="region of interest" description="Disordered" evidence="1">
    <location>
        <begin position="89"/>
        <end position="122"/>
    </location>
</feature>
<dbReference type="EMBL" id="CAJNNW010032689">
    <property type="protein sequence ID" value="CAE8714954.1"/>
    <property type="molecule type" value="Genomic_DNA"/>
</dbReference>
<sequence>ERIQKVQANIGVRAAWQKLTDTERPSGLVQEAALQALTLMAFQNLDVTRQVAGTLTVKHTLSQQEIGSFIQVIDAGARAGKDAARALLGKTSMEKGEDDDEPKRKGKDRSRMGGRGRKTETVEPVGMTLPEGEARRALGTLDTLAHKISMLNEVLRGRSAKDRPVLVIKACRTGMFGNGLGSR</sequence>
<dbReference type="Proteomes" id="UP000626109">
    <property type="component" value="Unassembled WGS sequence"/>
</dbReference>
<evidence type="ECO:0000256" key="1">
    <source>
        <dbReference type="SAM" id="MobiDB-lite"/>
    </source>
</evidence>
<comment type="caution">
    <text evidence="2">The sequence shown here is derived from an EMBL/GenBank/DDBJ whole genome shotgun (WGS) entry which is preliminary data.</text>
</comment>
<name>A0A813KX98_POLGL</name>
<evidence type="ECO:0000313" key="2">
    <source>
        <dbReference type="EMBL" id="CAE8714954.1"/>
    </source>
</evidence>
<proteinExistence type="predicted"/>
<evidence type="ECO:0000313" key="3">
    <source>
        <dbReference type="Proteomes" id="UP000626109"/>
    </source>
</evidence>
<organism evidence="2 3">
    <name type="scientific">Polarella glacialis</name>
    <name type="common">Dinoflagellate</name>
    <dbReference type="NCBI Taxonomy" id="89957"/>
    <lineage>
        <taxon>Eukaryota</taxon>
        <taxon>Sar</taxon>
        <taxon>Alveolata</taxon>
        <taxon>Dinophyceae</taxon>
        <taxon>Suessiales</taxon>
        <taxon>Suessiaceae</taxon>
        <taxon>Polarella</taxon>
    </lineage>
</organism>
<gene>
    <name evidence="2" type="ORF">PGLA2088_LOCUS38284</name>
</gene>